<reference evidence="1" key="1">
    <citation type="submission" date="2018-12" db="EMBL/GenBank/DDBJ databases">
        <title>Novel natural products biosynthetic potential of the class Ktedonobacteria.</title>
        <authorList>
            <person name="Zheng Y."/>
            <person name="Saitou A."/>
            <person name="Wang C.M."/>
            <person name="Toyoda A."/>
            <person name="Minakuchi Y."/>
            <person name="Sekiguchi Y."/>
            <person name="Ueda K."/>
            <person name="Takano H."/>
            <person name="Sakai Y."/>
            <person name="Yokota A."/>
            <person name="Yabe S."/>
        </authorList>
    </citation>
    <scope>NUCLEOTIDE SEQUENCE</scope>
    <source>
        <strain evidence="1">COM3</strain>
    </source>
</reference>
<dbReference type="EMBL" id="AP019376">
    <property type="protein sequence ID" value="BBH91127.1"/>
    <property type="molecule type" value="Genomic_DNA"/>
</dbReference>
<dbReference type="AlphaFoldDB" id="A0A455SRU4"/>
<name>A0A455SRU4_9CHLR</name>
<gene>
    <name evidence="1" type="ORF">KTC_58780</name>
</gene>
<evidence type="ECO:0000313" key="1">
    <source>
        <dbReference type="EMBL" id="BBH91127.1"/>
    </source>
</evidence>
<sequence>MIKGKEGGMLLLLCICYLFKQCNMMCYRIAGTIGSGWLLRREECSLLRRNRHKGVGGALRRGKGAGHFFADQGYLGVDCLA</sequence>
<accession>A0A455SRU4</accession>
<organism evidence="1">
    <name type="scientific">Thermosporothrix sp. COM3</name>
    <dbReference type="NCBI Taxonomy" id="2490863"/>
    <lineage>
        <taxon>Bacteria</taxon>
        <taxon>Bacillati</taxon>
        <taxon>Chloroflexota</taxon>
        <taxon>Ktedonobacteria</taxon>
        <taxon>Ktedonobacterales</taxon>
        <taxon>Thermosporotrichaceae</taxon>
        <taxon>Thermosporothrix</taxon>
    </lineage>
</organism>
<protein>
    <submittedName>
        <fullName evidence="1">Uncharacterized protein</fullName>
    </submittedName>
</protein>
<proteinExistence type="predicted"/>